<dbReference type="GO" id="GO:0000272">
    <property type="term" value="P:polysaccharide catabolic process"/>
    <property type="evidence" value="ECO:0007669"/>
    <property type="project" value="TreeGrafter"/>
</dbReference>
<dbReference type="InterPro" id="IPR008928">
    <property type="entry name" value="6-hairpin_glycosidase_sf"/>
</dbReference>
<dbReference type="PROSITE" id="PS51257">
    <property type="entry name" value="PROKAR_LIPOPROTEIN"/>
    <property type="match status" value="1"/>
</dbReference>
<evidence type="ECO:0000313" key="3">
    <source>
        <dbReference type="EMBL" id="WOD42874.1"/>
    </source>
</evidence>
<dbReference type="SUPFAM" id="SSF48208">
    <property type="entry name" value="Six-hairpin glycosidases"/>
    <property type="match status" value="1"/>
</dbReference>
<dbReference type="Proteomes" id="UP001302486">
    <property type="component" value="Chromosome"/>
</dbReference>
<accession>A0AA97ELZ2</accession>
<keyword evidence="4" id="KW-1185">Reference proteome</keyword>
<dbReference type="PANTHER" id="PTHR36845:SF1">
    <property type="entry name" value="HYDROLASE, PUTATIVE (AFU_ORTHOLOGUE AFUA_7G05090)-RELATED"/>
    <property type="match status" value="1"/>
</dbReference>
<dbReference type="InterPro" id="IPR012341">
    <property type="entry name" value="6hp_glycosidase-like_sf"/>
</dbReference>
<dbReference type="RefSeq" id="WP_316982565.1">
    <property type="nucleotide sequence ID" value="NZ_CP136521.1"/>
</dbReference>
<sequence length="410" mass="47117">MRFKILFLTCLAFLVACKNSNKTEDVSTISKPEIEIDLQKQINDCENQLEIAVPKLTDLTKHPRLIETDATEWKQVGNHKLIWTSGFYPGVLWYAYDVTGNKRWKDEAIKRTEVFEDFKNITEHHDIGFMMFPAYGLGYKIGGKKEYKDILLTSAASLASRFNPNVGTIKSWSNKMHPRWQQHITIIDNMLNLELLFWAAKHGGDKKFYDIAVKHAETTMKNHFRDDYTSWHVLEYDSINGNILNRHTKQGYADDSRWSRGQAWGVYGYTMVYKETKDKKFLDFAQKITDAYLDLLPEDMVPAWDFDVQSDPNEEKDASAAAIVASALLDLSTLVEYETDQKRYYNAAVKMLKSLGSENYSGVGKADSFLLHSTGAKSLGHEIDVALIYADYYYIEALSRLKKIKTNNKL</sequence>
<comment type="similarity">
    <text evidence="2">Belongs to the glycosyl hydrolase 88 family.</text>
</comment>
<dbReference type="Gene3D" id="1.50.10.10">
    <property type="match status" value="1"/>
</dbReference>
<name>A0AA97ELZ2_9FLAO</name>
<evidence type="ECO:0000256" key="1">
    <source>
        <dbReference type="ARBA" id="ARBA00022801"/>
    </source>
</evidence>
<evidence type="ECO:0000256" key="2">
    <source>
        <dbReference type="ARBA" id="ARBA00038358"/>
    </source>
</evidence>
<dbReference type="EMBL" id="CP136521">
    <property type="protein sequence ID" value="WOD42874.1"/>
    <property type="molecule type" value="Genomic_DNA"/>
</dbReference>
<evidence type="ECO:0000313" key="4">
    <source>
        <dbReference type="Proteomes" id="UP001302486"/>
    </source>
</evidence>
<protein>
    <submittedName>
        <fullName evidence="3">Glycoside hydrolase family 88 protein</fullName>
    </submittedName>
</protein>
<dbReference type="InterPro" id="IPR052369">
    <property type="entry name" value="UG_Glycosaminoglycan_Hydrolase"/>
</dbReference>
<reference evidence="4" key="1">
    <citation type="submission" date="2024-06" db="EMBL/GenBank/DDBJ databases">
        <title>Hwangdonia haimaensis gen. nov., sp. nov., a member of the family Flavobacteriaceae isolated from the haima cold seep.</title>
        <authorList>
            <person name="Li J."/>
        </authorList>
    </citation>
    <scope>NUCLEOTIDE SEQUENCE [LARGE SCALE GENOMIC DNA]</scope>
    <source>
        <strain evidence="4">SCSIO 19198</strain>
    </source>
</reference>
<keyword evidence="1 3" id="KW-0378">Hydrolase</keyword>
<organism evidence="3 4">
    <name type="scientific">Hwangdonia lutea</name>
    <dbReference type="NCBI Taxonomy" id="3075823"/>
    <lineage>
        <taxon>Bacteria</taxon>
        <taxon>Pseudomonadati</taxon>
        <taxon>Bacteroidota</taxon>
        <taxon>Flavobacteriia</taxon>
        <taxon>Flavobacteriales</taxon>
        <taxon>Flavobacteriaceae</taxon>
        <taxon>Hwangdonia</taxon>
    </lineage>
</organism>
<dbReference type="AlphaFoldDB" id="A0AA97ELZ2"/>
<gene>
    <name evidence="3" type="ORF">RNZ46_12830</name>
</gene>
<dbReference type="KEGG" id="hws:RNZ46_12830"/>
<dbReference type="GO" id="GO:0052757">
    <property type="term" value="F:chondroitin hydrolase activity"/>
    <property type="evidence" value="ECO:0007669"/>
    <property type="project" value="TreeGrafter"/>
</dbReference>
<dbReference type="PANTHER" id="PTHR36845">
    <property type="entry name" value="HYDROLASE, PUTATIVE (AFU_ORTHOLOGUE AFUA_7G05090)-RELATED"/>
    <property type="match status" value="1"/>
</dbReference>
<proteinExistence type="inferred from homology"/>